<name>A0A4R4MVE7_9ACTN</name>
<organism evidence="1 2">
    <name type="scientific">Actinomadura bangladeshensis</name>
    <dbReference type="NCBI Taxonomy" id="453573"/>
    <lineage>
        <taxon>Bacteria</taxon>
        <taxon>Bacillati</taxon>
        <taxon>Actinomycetota</taxon>
        <taxon>Actinomycetes</taxon>
        <taxon>Streptosporangiales</taxon>
        <taxon>Thermomonosporaceae</taxon>
        <taxon>Actinomadura</taxon>
    </lineage>
</organism>
<reference evidence="1 2" key="1">
    <citation type="submission" date="2019-03" db="EMBL/GenBank/DDBJ databases">
        <title>Draft genome sequences of novel Actinobacteria.</title>
        <authorList>
            <person name="Sahin N."/>
            <person name="Ay H."/>
            <person name="Saygin H."/>
        </authorList>
    </citation>
    <scope>NUCLEOTIDE SEQUENCE [LARGE SCALE GENOMIC DNA]</scope>
    <source>
        <strain evidence="1 2">DSM 45347</strain>
    </source>
</reference>
<gene>
    <name evidence="1" type="ORF">E1284_40845</name>
</gene>
<dbReference type="AlphaFoldDB" id="A0A4R4MVE7"/>
<comment type="caution">
    <text evidence="1">The sequence shown here is derived from an EMBL/GenBank/DDBJ whole genome shotgun (WGS) entry which is preliminary data.</text>
</comment>
<evidence type="ECO:0000313" key="1">
    <source>
        <dbReference type="EMBL" id="TDC00179.1"/>
    </source>
</evidence>
<dbReference type="OrthoDB" id="8717159at2"/>
<proteinExistence type="predicted"/>
<dbReference type="EMBL" id="SMJW01000559">
    <property type="protein sequence ID" value="TDC00179.1"/>
    <property type="molecule type" value="Genomic_DNA"/>
</dbReference>
<protein>
    <submittedName>
        <fullName evidence="1">Uncharacterized protein</fullName>
    </submittedName>
</protein>
<dbReference type="RefSeq" id="WP_131945461.1">
    <property type="nucleotide sequence ID" value="NZ_BAAAMX010000004.1"/>
</dbReference>
<sequence>MVPTPRAIQLREEVRALLEHAGTVLAPALRQSTWLHRRVAAVVPSHTAALFMARTTDLVCLTLDGWLPDAIAAVRGGCGSPR</sequence>
<accession>A0A4R4MVE7</accession>
<dbReference type="Proteomes" id="UP000295431">
    <property type="component" value="Unassembled WGS sequence"/>
</dbReference>
<keyword evidence="2" id="KW-1185">Reference proteome</keyword>
<evidence type="ECO:0000313" key="2">
    <source>
        <dbReference type="Proteomes" id="UP000295431"/>
    </source>
</evidence>